<feature type="region of interest" description="Disordered" evidence="1">
    <location>
        <begin position="48"/>
        <end position="68"/>
    </location>
</feature>
<name>G0USS9_TRYCI</name>
<dbReference type="AlphaFoldDB" id="G0USS9"/>
<feature type="signal peptide" evidence="2">
    <location>
        <begin position="1"/>
        <end position="26"/>
    </location>
</feature>
<sequence length="104" mass="11087">MLPLSIPGVLPSGLMMLSSTASSTLACTLCLCPPSVRSEANVDALLMSHSSRPNTPTSTTLLGGTERPIPCDPLMDSEVVLRLSSTRKSRTWRSSEPTTINLFP</sequence>
<gene>
    <name evidence="3" type="ORF">TCIL3000_8_6690</name>
</gene>
<keyword evidence="2" id="KW-0732">Signal</keyword>
<accession>G0USS9</accession>
<dbReference type="EMBL" id="HE575321">
    <property type="protein sequence ID" value="CCC92442.1"/>
    <property type="molecule type" value="Genomic_DNA"/>
</dbReference>
<protein>
    <recommendedName>
        <fullName evidence="4">T. congolense-specific, cell surface-expressed gene family</fullName>
    </recommendedName>
</protein>
<reference evidence="3" key="1">
    <citation type="journal article" date="2012" name="Proc. Natl. Acad. Sci. U.S.A.">
        <title>Antigenic diversity is generated by distinct evolutionary mechanisms in African trypanosome species.</title>
        <authorList>
            <person name="Jackson A.P."/>
            <person name="Berry A."/>
            <person name="Aslett M."/>
            <person name="Allison H.C."/>
            <person name="Burton P."/>
            <person name="Vavrova-Anderson J."/>
            <person name="Brown R."/>
            <person name="Browne H."/>
            <person name="Corton N."/>
            <person name="Hauser H."/>
            <person name="Gamble J."/>
            <person name="Gilderthorp R."/>
            <person name="Marcello L."/>
            <person name="McQuillan J."/>
            <person name="Otto T.D."/>
            <person name="Quail M.A."/>
            <person name="Sanders M.J."/>
            <person name="van Tonder A."/>
            <person name="Ginger M.L."/>
            <person name="Field M.C."/>
            <person name="Barry J.D."/>
            <person name="Hertz-Fowler C."/>
            <person name="Berriman M."/>
        </authorList>
    </citation>
    <scope>NUCLEOTIDE SEQUENCE</scope>
    <source>
        <strain evidence="3">IL3000</strain>
    </source>
</reference>
<proteinExistence type="predicted"/>
<evidence type="ECO:0008006" key="4">
    <source>
        <dbReference type="Google" id="ProtNLM"/>
    </source>
</evidence>
<feature type="compositionally biased region" description="Polar residues" evidence="1">
    <location>
        <begin position="48"/>
        <end position="62"/>
    </location>
</feature>
<organism evidence="3">
    <name type="scientific">Trypanosoma congolense (strain IL3000)</name>
    <dbReference type="NCBI Taxonomy" id="1068625"/>
    <lineage>
        <taxon>Eukaryota</taxon>
        <taxon>Discoba</taxon>
        <taxon>Euglenozoa</taxon>
        <taxon>Kinetoplastea</taxon>
        <taxon>Metakinetoplastina</taxon>
        <taxon>Trypanosomatida</taxon>
        <taxon>Trypanosomatidae</taxon>
        <taxon>Trypanosoma</taxon>
        <taxon>Nannomonas</taxon>
    </lineage>
</organism>
<evidence type="ECO:0000313" key="3">
    <source>
        <dbReference type="EMBL" id="CCC92442.1"/>
    </source>
</evidence>
<evidence type="ECO:0000256" key="2">
    <source>
        <dbReference type="SAM" id="SignalP"/>
    </source>
</evidence>
<feature type="chain" id="PRO_5003410731" description="T. congolense-specific, cell surface-expressed gene family" evidence="2">
    <location>
        <begin position="27"/>
        <end position="104"/>
    </location>
</feature>
<evidence type="ECO:0000256" key="1">
    <source>
        <dbReference type="SAM" id="MobiDB-lite"/>
    </source>
</evidence>